<organism evidence="8 9">
    <name type="scientific">Exercitatus varius</name>
    <dbReference type="NCBI Taxonomy" id="67857"/>
    <lineage>
        <taxon>Bacteria</taxon>
        <taxon>Pseudomonadati</taxon>
        <taxon>Pseudomonadota</taxon>
        <taxon>Gammaproteobacteria</taxon>
        <taxon>Pasteurellales</taxon>
        <taxon>Pasteurellaceae</taxon>
        <taxon>Exercitatus</taxon>
    </lineage>
</organism>
<keyword evidence="3" id="KW-0479">Metal-binding</keyword>
<dbReference type="GO" id="GO:0008270">
    <property type="term" value="F:zinc ion binding"/>
    <property type="evidence" value="ECO:0007669"/>
    <property type="project" value="InterPro"/>
</dbReference>
<dbReference type="EC" id="1.13.11.29" evidence="8"/>
<dbReference type="GO" id="GO:0008198">
    <property type="term" value="F:ferrous iron binding"/>
    <property type="evidence" value="ECO:0007669"/>
    <property type="project" value="InterPro"/>
</dbReference>
<evidence type="ECO:0000256" key="2">
    <source>
        <dbReference type="ARBA" id="ARBA00007581"/>
    </source>
</evidence>
<dbReference type="PANTHER" id="PTHR30096">
    <property type="entry name" value="4,5-DOPA DIOXYGENASE EXTRADIOL-LIKE PROTEIN"/>
    <property type="match status" value="1"/>
</dbReference>
<keyword evidence="8" id="KW-0223">Dioxygenase</keyword>
<evidence type="ECO:0000313" key="10">
    <source>
        <dbReference type="Proteomes" id="UP001216057"/>
    </source>
</evidence>
<evidence type="ECO:0000313" key="9">
    <source>
        <dbReference type="Proteomes" id="UP001214976"/>
    </source>
</evidence>
<feature type="domain" description="Extradiol ring-cleavage dioxygenase class III enzyme subunit B" evidence="6">
    <location>
        <begin position="26"/>
        <end position="185"/>
    </location>
</feature>
<dbReference type="PIRSF" id="PIRSF006157">
    <property type="entry name" value="Doxgns_DODA"/>
    <property type="match status" value="1"/>
</dbReference>
<evidence type="ECO:0000256" key="4">
    <source>
        <dbReference type="ARBA" id="ARBA00022833"/>
    </source>
</evidence>
<accession>A0AAW6QAY4</accession>
<reference evidence="8 10" key="1">
    <citation type="submission" date="2023-03" db="EMBL/GenBank/DDBJ databases">
        <title>Classification of Bisgaard taxon 6 and taxon 10 as Exercitatus varius gen. nov., spec. nov.</title>
        <authorList>
            <person name="Christensen H."/>
        </authorList>
    </citation>
    <scope>NUCLEOTIDE SEQUENCE</scope>
    <source>
        <strain evidence="7 10">23350_01</strain>
        <strain evidence="8">86116</strain>
    </source>
</reference>
<dbReference type="GO" id="GO:0050297">
    <property type="term" value="F:stizolobate synthase activity"/>
    <property type="evidence" value="ECO:0007669"/>
    <property type="project" value="UniProtKB-EC"/>
</dbReference>
<evidence type="ECO:0000313" key="7">
    <source>
        <dbReference type="EMBL" id="MDG2945828.1"/>
    </source>
</evidence>
<dbReference type="Proteomes" id="UP001214976">
    <property type="component" value="Unassembled WGS sequence"/>
</dbReference>
<dbReference type="NCBIfam" id="NF007914">
    <property type="entry name" value="PRK10628.1"/>
    <property type="match status" value="1"/>
</dbReference>
<evidence type="ECO:0000259" key="6">
    <source>
        <dbReference type="Pfam" id="PF02900"/>
    </source>
</evidence>
<dbReference type="InterPro" id="IPR014436">
    <property type="entry name" value="Extradiol_dOase_DODA"/>
</dbReference>
<comment type="cofactor">
    <cofactor evidence="1">
        <name>Zn(2+)</name>
        <dbReference type="ChEBI" id="CHEBI:29105"/>
    </cofactor>
</comment>
<comment type="caution">
    <text evidence="8">The sequence shown here is derived from an EMBL/GenBank/DDBJ whole genome shotgun (WGS) entry which is preliminary data.</text>
</comment>
<sequence>MKKSPALFVGHGNPMNALDPQNIFNQGFQQITSTFEKPKLILCISAHWYSAKLQVMGAENPPMIYDFHGFPPELSEIVYPAKGDPAFARHIQTLLAPEQVEINPTRGFDHGAWAVLKYLYPQADIPVVQLSLDRTKSPQWHYELAKKLRPLREQGVLILGSGDIVHNLRAISWEHIDQVGAGYDWAYQFRDEINQAMHEHNDEALIHFEQFGESATLSVPTPDHYLPLLYVMAQRDENDEITLFNDELIAGSLSMTSVLVRAKS</sequence>
<evidence type="ECO:0000256" key="3">
    <source>
        <dbReference type="ARBA" id="ARBA00022723"/>
    </source>
</evidence>
<keyword evidence="4" id="KW-0862">Zinc</keyword>
<comment type="similarity">
    <text evidence="2">Belongs to the DODA-type extradiol aromatic ring-opening dioxygenase family.</text>
</comment>
<protein>
    <submittedName>
        <fullName evidence="8">4,5-DOPA dioxygenase extradiol</fullName>
        <ecNumber evidence="8">1.13.11.29</ecNumber>
    </submittedName>
</protein>
<evidence type="ECO:0000256" key="1">
    <source>
        <dbReference type="ARBA" id="ARBA00001947"/>
    </source>
</evidence>
<dbReference type="EMBL" id="JARQTX010000006">
    <property type="protein sequence ID" value="MDG2945828.1"/>
    <property type="molecule type" value="Genomic_DNA"/>
</dbReference>
<dbReference type="CDD" id="cd07363">
    <property type="entry name" value="45_DOPA_Dioxygenase"/>
    <property type="match status" value="1"/>
</dbReference>
<keyword evidence="10" id="KW-1185">Reference proteome</keyword>
<dbReference type="AlphaFoldDB" id="A0AAW6QAY4"/>
<dbReference type="PANTHER" id="PTHR30096:SF0">
    <property type="entry name" value="4,5-DOPA DIOXYGENASE EXTRADIOL-LIKE PROTEIN"/>
    <property type="match status" value="1"/>
</dbReference>
<dbReference type="Gene3D" id="3.40.830.10">
    <property type="entry name" value="LigB-like"/>
    <property type="match status" value="1"/>
</dbReference>
<dbReference type="EMBL" id="JARQTW010000007">
    <property type="protein sequence ID" value="MDG2949467.1"/>
    <property type="molecule type" value="Genomic_DNA"/>
</dbReference>
<evidence type="ECO:0000256" key="5">
    <source>
        <dbReference type="ARBA" id="ARBA00023002"/>
    </source>
</evidence>
<dbReference type="InterPro" id="IPR004183">
    <property type="entry name" value="Xdiol_dOase_suB"/>
</dbReference>
<dbReference type="RefSeq" id="WP_202937378.1">
    <property type="nucleotide sequence ID" value="NZ_JARQTR010000003.1"/>
</dbReference>
<evidence type="ECO:0000313" key="8">
    <source>
        <dbReference type="EMBL" id="MDG2949467.1"/>
    </source>
</evidence>
<gene>
    <name evidence="8" type="primary">ygiD</name>
    <name evidence="8" type="ORF">P7M15_02845</name>
    <name evidence="7" type="ORF">P7M32_05220</name>
</gene>
<dbReference type="Proteomes" id="UP001216057">
    <property type="component" value="Unassembled WGS sequence"/>
</dbReference>
<dbReference type="Pfam" id="PF02900">
    <property type="entry name" value="LigB"/>
    <property type="match status" value="1"/>
</dbReference>
<keyword evidence="5 8" id="KW-0560">Oxidoreductase</keyword>
<dbReference type="SUPFAM" id="SSF53213">
    <property type="entry name" value="LigB-like"/>
    <property type="match status" value="1"/>
</dbReference>
<name>A0AAW6QAY4_9PAST</name>
<proteinExistence type="inferred from homology"/>